<dbReference type="Gene3D" id="3.30.750.24">
    <property type="entry name" value="STAS domain"/>
    <property type="match status" value="1"/>
</dbReference>
<dbReference type="RefSeq" id="WP_241244942.1">
    <property type="nucleotide sequence ID" value="NZ_CP049253.1"/>
</dbReference>
<dbReference type="SUPFAM" id="SSF52091">
    <property type="entry name" value="SpoIIaa-like"/>
    <property type="match status" value="1"/>
</dbReference>
<dbReference type="InterPro" id="IPR036513">
    <property type="entry name" value="STAS_dom_sf"/>
</dbReference>
<proteinExistence type="predicted"/>
<protein>
    <recommendedName>
        <fullName evidence="3">STAS domain-containing protein</fullName>
    </recommendedName>
</protein>
<accession>A0ABS4ZH31</accession>
<comment type="caution">
    <text evidence="1">The sequence shown here is derived from an EMBL/GenBank/DDBJ whole genome shotgun (WGS) entry which is preliminary data.</text>
</comment>
<keyword evidence="2" id="KW-1185">Reference proteome</keyword>
<evidence type="ECO:0008006" key="3">
    <source>
        <dbReference type="Google" id="ProtNLM"/>
    </source>
</evidence>
<sequence>MSRRHESDGVAVHEIMGDLHIVEAEHVLRVFEQEPAGDPPVVIDLDRVHRTNDIARRMMLEGIRRLHVDGHDVRIVDPWGVLGAAETGTGELVRGEQARGGYVPTSFPDVASAVRG</sequence>
<dbReference type="Proteomes" id="UP001519362">
    <property type="component" value="Unassembled WGS sequence"/>
</dbReference>
<name>A0ABS4ZH31_9MICO</name>
<organism evidence="1 2">
    <name type="scientific">Microbacterium amylolyticum</name>
    <dbReference type="NCBI Taxonomy" id="936337"/>
    <lineage>
        <taxon>Bacteria</taxon>
        <taxon>Bacillati</taxon>
        <taxon>Actinomycetota</taxon>
        <taxon>Actinomycetes</taxon>
        <taxon>Micrococcales</taxon>
        <taxon>Microbacteriaceae</taxon>
        <taxon>Microbacterium</taxon>
    </lineage>
</organism>
<gene>
    <name evidence="1" type="ORF">JOF34_001175</name>
</gene>
<evidence type="ECO:0000313" key="2">
    <source>
        <dbReference type="Proteomes" id="UP001519362"/>
    </source>
</evidence>
<dbReference type="EMBL" id="JAGIOL010000001">
    <property type="protein sequence ID" value="MBP2436589.1"/>
    <property type="molecule type" value="Genomic_DNA"/>
</dbReference>
<reference evidence="1 2" key="1">
    <citation type="submission" date="2021-03" db="EMBL/GenBank/DDBJ databases">
        <title>Sequencing the genomes of 1000 actinobacteria strains.</title>
        <authorList>
            <person name="Klenk H.-P."/>
        </authorList>
    </citation>
    <scope>NUCLEOTIDE SEQUENCE [LARGE SCALE GENOMIC DNA]</scope>
    <source>
        <strain evidence="1 2">DSM 24221</strain>
    </source>
</reference>
<evidence type="ECO:0000313" key="1">
    <source>
        <dbReference type="EMBL" id="MBP2436589.1"/>
    </source>
</evidence>